<dbReference type="InterPro" id="IPR012337">
    <property type="entry name" value="RNaseH-like_sf"/>
</dbReference>
<evidence type="ECO:0000256" key="16">
    <source>
        <dbReference type="NCBIfam" id="TIGR00593"/>
    </source>
</evidence>
<dbReference type="InterPro" id="IPR020045">
    <property type="entry name" value="DNA_polI_H3TH"/>
</dbReference>
<dbReference type="InterPro" id="IPR008918">
    <property type="entry name" value="HhH2"/>
</dbReference>
<evidence type="ECO:0000259" key="19">
    <source>
        <dbReference type="SMART" id="SM00475"/>
    </source>
</evidence>
<dbReference type="InterPro" id="IPR018320">
    <property type="entry name" value="DNA_polymerase_1"/>
</dbReference>
<evidence type="ECO:0000256" key="4">
    <source>
        <dbReference type="ARBA" id="ARBA00020311"/>
    </source>
</evidence>
<dbReference type="EMBL" id="CP006604">
    <property type="protein sequence ID" value="AHA28202.1"/>
    <property type="molecule type" value="Genomic_DNA"/>
</dbReference>
<evidence type="ECO:0000256" key="17">
    <source>
        <dbReference type="RuleBase" id="RU004460"/>
    </source>
</evidence>
<comment type="function">
    <text evidence="17">In addition to polymerase activity, this DNA polymerase exhibits 3'-5' and 5'-3' exonuclease activity.</text>
</comment>
<dbReference type="InterPro" id="IPR020046">
    <property type="entry name" value="5-3_exonucl_a-hlix_arch_N"/>
</dbReference>
<dbReference type="NCBIfam" id="TIGR00593">
    <property type="entry name" value="pola"/>
    <property type="match status" value="1"/>
</dbReference>
<dbReference type="GO" id="GO:0006261">
    <property type="term" value="P:DNA-templated DNA replication"/>
    <property type="evidence" value="ECO:0007669"/>
    <property type="project" value="UniProtKB-UniRule"/>
</dbReference>
<dbReference type="InterPro" id="IPR001098">
    <property type="entry name" value="DNA-dir_DNA_pol_A_palm_dom"/>
</dbReference>
<organism evidence="21 22">
    <name type="scientific">Candidatus Liberibacter americanus str. Sao Paulo</name>
    <dbReference type="NCBI Taxonomy" id="1261131"/>
    <lineage>
        <taxon>Bacteria</taxon>
        <taxon>Pseudomonadati</taxon>
        <taxon>Pseudomonadota</taxon>
        <taxon>Alphaproteobacteria</taxon>
        <taxon>Hyphomicrobiales</taxon>
        <taxon>Rhizobiaceae</taxon>
        <taxon>Liberibacter</taxon>
    </lineage>
</organism>
<evidence type="ECO:0000256" key="6">
    <source>
        <dbReference type="ARBA" id="ARBA00022695"/>
    </source>
</evidence>
<sequence>MQKENKHIFLVDGSSFIYKAFYATPPLYRKLDGLPVNAISGFCNMLWKLLQNSRIENTASHFAVVFDHSGKTFRNDIYPEYKANRSQIPEMLIPQLPIVRLATKAFGIQSIELKGFEADDIIATYAILAEKEGFLVTIISTDKDLMQLISPNICMYDTINEEKIDVESVIKKWNVKPEQMVCLQALAGDPSDNIPGAPGIGYKTAISLLQEYKNVDNIIKNANQIKQKKRRESILNNIDIVLTSRNLVKLRTDVQISIPIDNLILEDKNGPKIISFLKALEFTKLINRVAKACDCNANNIDPLFIDIDFVPNKAIAGKYKNYNDDIISGKLEGSISKNSTKNLFLERYKILSKSNIEYNAYIKIIDIEDIKKWIGILKKSNIVSFKIITDIIDAFNSKPIAISFSILDNYPSYSKEENITIYIPLNFRKEKYSIEDVLSHLKDLFENEKILKIGHNIKYDKLVLHRYGITINGFDDIMIMSYVLNSSKSSHDLQYIANKWLSYNIMKRKDILGSRKSFIPIDEINDLQIQEYAKNNSYVILKLWLLLKAKLISERLLCVYERLDKPIINVVAQMEIEGIKIDKKLLLDLSYELSKDLSVLEEKIYNESGEKFNIASPKQLGDILFEKLKLPGGNKTKTGQWKTKAEDIEQINYGNSPLIPYILEWRQISKIKSTYSDSLPHHINNKTNRIHTFYSIASTTTGRLSSLEPNLQNIPIKSDLGKKIRKSFIASPGKKLVSADYNQIELRILAHIAQINPLCKAFEKSLDIHTVTASEIFGISSDKVSQDMRRRAKTINFSIIYGISPFMLAKQLKITRHEAADYINRYFNRFPGIYEYIENTKNFVRENSFVETIFGRRIYYEDINSPKKSIRSISERAAVNAPIQGSAADITRRAMIKVQKLFDLHNLSTKMLLQIHDELLFEATEEEIEQASNIIMQSMKNACLPRIKLMVPLKVDIKIADNWQGMN</sequence>
<evidence type="ECO:0000256" key="10">
    <source>
        <dbReference type="ARBA" id="ARBA00022801"/>
    </source>
</evidence>
<evidence type="ECO:0000256" key="5">
    <source>
        <dbReference type="ARBA" id="ARBA00022679"/>
    </source>
</evidence>
<dbReference type="SUPFAM" id="SSF47807">
    <property type="entry name" value="5' to 3' exonuclease, C-terminal subdomain"/>
    <property type="match status" value="1"/>
</dbReference>
<comment type="similarity">
    <text evidence="1 17">Belongs to the DNA polymerase type-A family.</text>
</comment>
<dbReference type="SMART" id="SM00475">
    <property type="entry name" value="53EXOc"/>
    <property type="match status" value="1"/>
</dbReference>
<dbReference type="Gene3D" id="3.30.70.370">
    <property type="match status" value="1"/>
</dbReference>
<evidence type="ECO:0000256" key="2">
    <source>
        <dbReference type="ARBA" id="ARBA00011541"/>
    </source>
</evidence>
<evidence type="ECO:0000256" key="1">
    <source>
        <dbReference type="ARBA" id="ARBA00007705"/>
    </source>
</evidence>
<dbReference type="InterPro" id="IPR002298">
    <property type="entry name" value="DNA_polymerase_A"/>
</dbReference>
<keyword evidence="7 17" id="KW-0235">DNA replication</keyword>
<dbReference type="SUPFAM" id="SSF53098">
    <property type="entry name" value="Ribonuclease H-like"/>
    <property type="match status" value="1"/>
</dbReference>
<evidence type="ECO:0000256" key="8">
    <source>
        <dbReference type="ARBA" id="ARBA00022722"/>
    </source>
</evidence>
<dbReference type="Proteomes" id="UP000017862">
    <property type="component" value="Chromosome"/>
</dbReference>
<keyword evidence="5 17" id="KW-0808">Transferase</keyword>
<dbReference type="Gene3D" id="1.10.150.20">
    <property type="entry name" value="5' to 3' exonuclease, C-terminal subdomain"/>
    <property type="match status" value="2"/>
</dbReference>
<dbReference type="FunFam" id="1.10.150.20:FF:000002">
    <property type="entry name" value="DNA polymerase I"/>
    <property type="match status" value="1"/>
</dbReference>
<evidence type="ECO:0000256" key="3">
    <source>
        <dbReference type="ARBA" id="ARBA00012417"/>
    </source>
</evidence>
<dbReference type="GO" id="GO:0003887">
    <property type="term" value="F:DNA-directed DNA polymerase activity"/>
    <property type="evidence" value="ECO:0007669"/>
    <property type="project" value="UniProtKB-UniRule"/>
</dbReference>
<keyword evidence="14 17" id="KW-0234">DNA repair</keyword>
<dbReference type="STRING" id="1261131.lam_869"/>
<protein>
    <recommendedName>
        <fullName evidence="4 16">DNA polymerase I</fullName>
        <ecNumber evidence="3 16">2.7.7.7</ecNumber>
    </recommendedName>
</protein>
<dbReference type="AlphaFoldDB" id="U6B909"/>
<evidence type="ECO:0000256" key="14">
    <source>
        <dbReference type="ARBA" id="ARBA00023204"/>
    </source>
</evidence>
<evidence type="ECO:0000313" key="21">
    <source>
        <dbReference type="EMBL" id="AHA28202.1"/>
    </source>
</evidence>
<dbReference type="Pfam" id="PF01612">
    <property type="entry name" value="DNA_pol_A_exo1"/>
    <property type="match status" value="1"/>
</dbReference>
<dbReference type="InterPro" id="IPR002421">
    <property type="entry name" value="5-3_exonuclease"/>
</dbReference>
<keyword evidence="10 17" id="KW-0378">Hydrolase</keyword>
<dbReference type="GO" id="GO:0006302">
    <property type="term" value="P:double-strand break repair"/>
    <property type="evidence" value="ECO:0007669"/>
    <property type="project" value="TreeGrafter"/>
</dbReference>
<dbReference type="GO" id="GO:0008409">
    <property type="term" value="F:5'-3' exonuclease activity"/>
    <property type="evidence" value="ECO:0007669"/>
    <property type="project" value="UniProtKB-UniRule"/>
</dbReference>
<dbReference type="InterPro" id="IPR029060">
    <property type="entry name" value="PIN-like_dom_sf"/>
</dbReference>
<dbReference type="CDD" id="cd09859">
    <property type="entry name" value="PIN_53EXO"/>
    <property type="match status" value="1"/>
</dbReference>
<dbReference type="SUPFAM" id="SSF88723">
    <property type="entry name" value="PIN domain-like"/>
    <property type="match status" value="1"/>
</dbReference>
<dbReference type="eggNOG" id="COG0258">
    <property type="taxonomic scope" value="Bacteria"/>
</dbReference>
<keyword evidence="13 17" id="KW-0238">DNA-binding</keyword>
<comment type="subunit">
    <text evidence="2">Single-chain monomer with multiple functions.</text>
</comment>
<dbReference type="Gene3D" id="3.40.50.1010">
    <property type="entry name" value="5'-nuclease"/>
    <property type="match status" value="1"/>
</dbReference>
<dbReference type="SMART" id="SM00279">
    <property type="entry name" value="HhH2"/>
    <property type="match status" value="1"/>
</dbReference>
<dbReference type="eggNOG" id="COG0749">
    <property type="taxonomic scope" value="Bacteria"/>
</dbReference>
<dbReference type="RefSeq" id="WP_007557105.1">
    <property type="nucleotide sequence ID" value="NC_022793.1"/>
</dbReference>
<dbReference type="FunFam" id="1.20.1060.10:FF:000001">
    <property type="entry name" value="DNA polymerase I"/>
    <property type="match status" value="1"/>
</dbReference>
<keyword evidence="8" id="KW-0540">Nuclease</keyword>
<evidence type="ECO:0000259" key="18">
    <source>
        <dbReference type="SMART" id="SM00474"/>
    </source>
</evidence>
<dbReference type="FunFam" id="1.10.150.20:FF:000003">
    <property type="entry name" value="DNA polymerase I"/>
    <property type="match status" value="1"/>
</dbReference>
<dbReference type="Gene3D" id="1.20.1060.10">
    <property type="entry name" value="Taq DNA Polymerase, Chain T, domain 4"/>
    <property type="match status" value="1"/>
</dbReference>
<accession>U6B909</accession>
<comment type="catalytic activity">
    <reaction evidence="15 17">
        <text>DNA(n) + a 2'-deoxyribonucleoside 5'-triphosphate = DNA(n+1) + diphosphate</text>
        <dbReference type="Rhea" id="RHEA:22508"/>
        <dbReference type="Rhea" id="RHEA-COMP:17339"/>
        <dbReference type="Rhea" id="RHEA-COMP:17340"/>
        <dbReference type="ChEBI" id="CHEBI:33019"/>
        <dbReference type="ChEBI" id="CHEBI:61560"/>
        <dbReference type="ChEBI" id="CHEBI:173112"/>
        <dbReference type="EC" id="2.7.7.7"/>
    </reaction>
</comment>
<reference evidence="21 22" key="1">
    <citation type="journal article" date="2014" name="Mol. Plant Microbe Interact.">
        <title>The complete genome sequence of Candidatus Liberibacter americanus, associated with citrus Huanglongbing.</title>
        <authorList>
            <person name="Wulff N.A."/>
            <person name="Zhang S."/>
            <person name="Setubal J.C."/>
            <person name="Almeida N.F."/>
            <person name="Martins E.C."/>
            <person name="Harakava R."/>
            <person name="Kumar D."/>
            <person name="Rangel L.T."/>
            <person name="Foissac X."/>
            <person name="Bove J."/>
            <person name="Gabriel D.W."/>
        </authorList>
    </citation>
    <scope>NUCLEOTIDE SEQUENCE [LARGE SCALE GENOMIC DNA]</scope>
    <source>
        <strain evidence="21 22">Sao Paulo</strain>
    </source>
</reference>
<dbReference type="EC" id="2.7.7.7" evidence="3 16"/>
<dbReference type="SMART" id="SM00482">
    <property type="entry name" value="POLAc"/>
    <property type="match status" value="1"/>
</dbReference>
<feature type="domain" description="3'-5' exonuclease" evidence="18">
    <location>
        <begin position="361"/>
        <end position="552"/>
    </location>
</feature>
<dbReference type="Gene3D" id="3.30.420.10">
    <property type="entry name" value="Ribonuclease H-like superfamily/Ribonuclease H"/>
    <property type="match status" value="1"/>
</dbReference>
<dbReference type="PANTHER" id="PTHR10133:SF27">
    <property type="entry name" value="DNA POLYMERASE NU"/>
    <property type="match status" value="1"/>
</dbReference>
<dbReference type="KEGG" id="lar:lam_869"/>
<dbReference type="SUPFAM" id="SSF56672">
    <property type="entry name" value="DNA/RNA polymerases"/>
    <property type="match status" value="1"/>
</dbReference>
<dbReference type="PATRIC" id="fig|1261131.3.peg.832"/>
<dbReference type="HOGENOM" id="CLU_004675_0_1_5"/>
<dbReference type="InterPro" id="IPR036279">
    <property type="entry name" value="5-3_exonuclease_C_sf"/>
</dbReference>
<dbReference type="SMART" id="SM00474">
    <property type="entry name" value="35EXOc"/>
    <property type="match status" value="1"/>
</dbReference>
<keyword evidence="9 17" id="KW-0227">DNA damage</keyword>
<keyword evidence="11 17" id="KW-0269">Exonuclease</keyword>
<keyword evidence="22" id="KW-1185">Reference proteome</keyword>
<feature type="domain" description="DNA-directed DNA polymerase family A palm" evidence="20">
    <location>
        <begin position="721"/>
        <end position="927"/>
    </location>
</feature>
<dbReference type="Pfam" id="PF01367">
    <property type="entry name" value="5_3_exonuc"/>
    <property type="match status" value="1"/>
</dbReference>
<dbReference type="NCBIfam" id="NF004397">
    <property type="entry name" value="PRK05755.1"/>
    <property type="match status" value="1"/>
</dbReference>
<gene>
    <name evidence="17 21" type="primary">polA</name>
    <name evidence="21" type="ORF">lam_869</name>
</gene>
<dbReference type="Pfam" id="PF02739">
    <property type="entry name" value="5_3_exonuc_N"/>
    <property type="match status" value="1"/>
</dbReference>
<proteinExistence type="inferred from homology"/>
<dbReference type="InterPro" id="IPR036397">
    <property type="entry name" value="RNaseH_sf"/>
</dbReference>
<evidence type="ECO:0000256" key="9">
    <source>
        <dbReference type="ARBA" id="ARBA00022763"/>
    </source>
</evidence>
<dbReference type="InterPro" id="IPR043502">
    <property type="entry name" value="DNA/RNA_pol_sf"/>
</dbReference>
<keyword evidence="6 17" id="KW-0548">Nucleotidyltransferase</keyword>
<evidence type="ECO:0000256" key="13">
    <source>
        <dbReference type="ARBA" id="ARBA00023125"/>
    </source>
</evidence>
<dbReference type="PRINTS" id="PR00868">
    <property type="entry name" value="DNAPOLI"/>
</dbReference>
<feature type="domain" description="5'-3' exonuclease" evidence="19">
    <location>
        <begin position="6"/>
        <end position="266"/>
    </location>
</feature>
<dbReference type="PANTHER" id="PTHR10133">
    <property type="entry name" value="DNA POLYMERASE I"/>
    <property type="match status" value="1"/>
</dbReference>
<evidence type="ECO:0000256" key="7">
    <source>
        <dbReference type="ARBA" id="ARBA00022705"/>
    </source>
</evidence>
<dbReference type="CDD" id="cd08637">
    <property type="entry name" value="DNA_pol_A_pol_I_C"/>
    <property type="match status" value="1"/>
</dbReference>
<evidence type="ECO:0000256" key="15">
    <source>
        <dbReference type="ARBA" id="ARBA00049244"/>
    </source>
</evidence>
<keyword evidence="12 17" id="KW-0239">DNA-directed DNA polymerase</keyword>
<evidence type="ECO:0000256" key="12">
    <source>
        <dbReference type="ARBA" id="ARBA00022932"/>
    </source>
</evidence>
<evidence type="ECO:0000313" key="22">
    <source>
        <dbReference type="Proteomes" id="UP000017862"/>
    </source>
</evidence>
<dbReference type="GO" id="GO:0008408">
    <property type="term" value="F:3'-5' exonuclease activity"/>
    <property type="evidence" value="ECO:0007669"/>
    <property type="project" value="UniProtKB-UniRule"/>
</dbReference>
<dbReference type="GO" id="GO:0003677">
    <property type="term" value="F:DNA binding"/>
    <property type="evidence" value="ECO:0007669"/>
    <property type="project" value="UniProtKB-UniRule"/>
</dbReference>
<dbReference type="CDD" id="cd09898">
    <property type="entry name" value="H3TH_53EXO"/>
    <property type="match status" value="1"/>
</dbReference>
<evidence type="ECO:0000256" key="11">
    <source>
        <dbReference type="ARBA" id="ARBA00022839"/>
    </source>
</evidence>
<evidence type="ECO:0000259" key="20">
    <source>
        <dbReference type="SMART" id="SM00482"/>
    </source>
</evidence>
<name>U6B909_9HYPH</name>
<dbReference type="Pfam" id="PF00476">
    <property type="entry name" value="DNA_pol_A"/>
    <property type="match status" value="1"/>
</dbReference>
<dbReference type="InterPro" id="IPR002562">
    <property type="entry name" value="3'-5'_exonuclease_dom"/>
</dbReference>